<keyword evidence="3" id="KW-1185">Reference proteome</keyword>
<feature type="non-terminal residue" evidence="2">
    <location>
        <position position="93"/>
    </location>
</feature>
<dbReference type="EMBL" id="NHOQ01001229">
    <property type="protein sequence ID" value="PWA25781.1"/>
    <property type="molecule type" value="Genomic_DNA"/>
</dbReference>
<accession>A0A315VRF2</accession>
<dbReference type="Proteomes" id="UP000250572">
    <property type="component" value="Unassembled WGS sequence"/>
</dbReference>
<sequence>LGALGVPLVVRGTTGVRPATSGGAVKHLSGTHQPSQPAGRGGEEGGEHSHEVGGRAGLSNGGHRSAAVAPSAGHIWKDSCGYSGGSSPKAPVV</sequence>
<organism evidence="2 3">
    <name type="scientific">Gambusia affinis</name>
    <name type="common">Western mosquitofish</name>
    <name type="synonym">Heterandria affinis</name>
    <dbReference type="NCBI Taxonomy" id="33528"/>
    <lineage>
        <taxon>Eukaryota</taxon>
        <taxon>Metazoa</taxon>
        <taxon>Chordata</taxon>
        <taxon>Craniata</taxon>
        <taxon>Vertebrata</taxon>
        <taxon>Euteleostomi</taxon>
        <taxon>Actinopterygii</taxon>
        <taxon>Neopterygii</taxon>
        <taxon>Teleostei</taxon>
        <taxon>Neoteleostei</taxon>
        <taxon>Acanthomorphata</taxon>
        <taxon>Ovalentaria</taxon>
        <taxon>Atherinomorphae</taxon>
        <taxon>Cyprinodontiformes</taxon>
        <taxon>Poeciliidae</taxon>
        <taxon>Poeciliinae</taxon>
        <taxon>Gambusia</taxon>
    </lineage>
</organism>
<evidence type="ECO:0000313" key="2">
    <source>
        <dbReference type="EMBL" id="PWA25781.1"/>
    </source>
</evidence>
<evidence type="ECO:0000256" key="1">
    <source>
        <dbReference type="SAM" id="MobiDB-lite"/>
    </source>
</evidence>
<proteinExistence type="predicted"/>
<gene>
    <name evidence="2" type="ORF">CCH79_00001389</name>
</gene>
<evidence type="ECO:0000313" key="3">
    <source>
        <dbReference type="Proteomes" id="UP000250572"/>
    </source>
</evidence>
<feature type="region of interest" description="Disordered" evidence="1">
    <location>
        <begin position="13"/>
        <end position="70"/>
    </location>
</feature>
<dbReference type="AlphaFoldDB" id="A0A315VRF2"/>
<reference evidence="2 3" key="1">
    <citation type="journal article" date="2018" name="G3 (Bethesda)">
        <title>A High-Quality Reference Genome for the Invasive Mosquitofish Gambusia affinis Using a Chicago Library.</title>
        <authorList>
            <person name="Hoffberg S.L."/>
            <person name="Troendle N.J."/>
            <person name="Glenn T.C."/>
            <person name="Mahmud O."/>
            <person name="Louha S."/>
            <person name="Chalopin D."/>
            <person name="Bennetzen J.L."/>
            <person name="Mauricio R."/>
        </authorList>
    </citation>
    <scope>NUCLEOTIDE SEQUENCE [LARGE SCALE GENOMIC DNA]</scope>
    <source>
        <strain evidence="2">NE01/NJP1002.9</strain>
        <tissue evidence="2">Muscle</tissue>
    </source>
</reference>
<feature type="compositionally biased region" description="Basic and acidic residues" evidence="1">
    <location>
        <begin position="41"/>
        <end position="53"/>
    </location>
</feature>
<feature type="non-terminal residue" evidence="2">
    <location>
        <position position="1"/>
    </location>
</feature>
<name>A0A315VRF2_GAMAF</name>
<comment type="caution">
    <text evidence="2">The sequence shown here is derived from an EMBL/GenBank/DDBJ whole genome shotgun (WGS) entry which is preliminary data.</text>
</comment>
<protein>
    <submittedName>
        <fullName evidence="2">Uncharacterized protein</fullName>
    </submittedName>
</protein>